<organism evidence="2 3">
    <name type="scientific">Thiosulfatimonas sediminis</name>
    <dbReference type="NCBI Taxonomy" id="2675054"/>
    <lineage>
        <taxon>Bacteria</taxon>
        <taxon>Pseudomonadati</taxon>
        <taxon>Pseudomonadota</taxon>
        <taxon>Gammaproteobacteria</taxon>
        <taxon>Thiotrichales</taxon>
        <taxon>Piscirickettsiaceae</taxon>
        <taxon>Thiosulfatimonas</taxon>
    </lineage>
</organism>
<gene>
    <name evidence="2" type="ORF">THMIRHAS_04810</name>
</gene>
<dbReference type="SMART" id="SM00530">
    <property type="entry name" value="HTH_XRE"/>
    <property type="match status" value="1"/>
</dbReference>
<protein>
    <recommendedName>
        <fullName evidence="1">HTH cro/C1-type domain-containing protein</fullName>
    </recommendedName>
</protein>
<dbReference type="KEGG" id="tse:THMIRHAS_04810"/>
<dbReference type="CDD" id="cd00093">
    <property type="entry name" value="HTH_XRE"/>
    <property type="match status" value="1"/>
</dbReference>
<dbReference type="Proteomes" id="UP000501726">
    <property type="component" value="Chromosome"/>
</dbReference>
<proteinExistence type="predicted"/>
<dbReference type="InterPro" id="IPR001387">
    <property type="entry name" value="Cro/C1-type_HTH"/>
</dbReference>
<feature type="domain" description="HTH cro/C1-type" evidence="1">
    <location>
        <begin position="14"/>
        <end position="68"/>
    </location>
</feature>
<dbReference type="Pfam" id="PF01381">
    <property type="entry name" value="HTH_3"/>
    <property type="match status" value="1"/>
</dbReference>
<keyword evidence="3" id="KW-1185">Reference proteome</keyword>
<evidence type="ECO:0000259" key="1">
    <source>
        <dbReference type="PROSITE" id="PS50943"/>
    </source>
</evidence>
<dbReference type="Gene3D" id="1.10.260.40">
    <property type="entry name" value="lambda repressor-like DNA-binding domains"/>
    <property type="match status" value="1"/>
</dbReference>
<dbReference type="AlphaFoldDB" id="A0A6F8PSW3"/>
<dbReference type="SUPFAM" id="SSF47413">
    <property type="entry name" value="lambda repressor-like DNA-binding domains"/>
    <property type="match status" value="1"/>
</dbReference>
<evidence type="ECO:0000313" key="2">
    <source>
        <dbReference type="EMBL" id="BBP45108.1"/>
    </source>
</evidence>
<dbReference type="InterPro" id="IPR010982">
    <property type="entry name" value="Lambda_DNA-bd_dom_sf"/>
</dbReference>
<name>A0A6F8PSW3_9GAMM</name>
<accession>A0A6F8PSW3</accession>
<dbReference type="PROSITE" id="PS50943">
    <property type="entry name" value="HTH_CROC1"/>
    <property type="match status" value="1"/>
</dbReference>
<dbReference type="GO" id="GO:0003677">
    <property type="term" value="F:DNA binding"/>
    <property type="evidence" value="ECO:0007669"/>
    <property type="project" value="InterPro"/>
</dbReference>
<dbReference type="EMBL" id="AP021889">
    <property type="protein sequence ID" value="BBP45108.1"/>
    <property type="molecule type" value="Genomic_DNA"/>
</dbReference>
<sequence>MIVSSEDLRPAILLRAARNIFNMSLKELGQQVDVSAVAVGKWENGDAMIKASTFNALQKFFRENGIKLSTDQEGEAVIYVTQEAIDRVTQNPKKPKIKTLLEIYRDEKRPRPHIEAYDLESVLSVELEKQVERDPDFLKHLLEQAGRDDYDRQHPLSLFADALLSVHRTKNLFSIDIDAEIKEQLKKVDDQAD</sequence>
<evidence type="ECO:0000313" key="3">
    <source>
        <dbReference type="Proteomes" id="UP000501726"/>
    </source>
</evidence>
<reference evidence="3" key="1">
    <citation type="submission" date="2019-11" db="EMBL/GenBank/DDBJ databases">
        <title>Isolation and characterization of two novel species in the genus Thiomicrorhabdus.</title>
        <authorList>
            <person name="Mochizuki J."/>
            <person name="Kojima H."/>
            <person name="Fukui M."/>
        </authorList>
    </citation>
    <scope>NUCLEOTIDE SEQUENCE [LARGE SCALE GENOMIC DNA]</scope>
    <source>
        <strain evidence="3">aks77</strain>
    </source>
</reference>